<dbReference type="PANTHER" id="PTHR13271">
    <property type="entry name" value="UNCHARACTERIZED PUTATIVE METHYLTRANSFERASE"/>
    <property type="match status" value="1"/>
</dbReference>
<name>A0A7S1Z5U8_9STRA</name>
<feature type="signal peptide" evidence="2">
    <location>
        <begin position="1"/>
        <end position="22"/>
    </location>
</feature>
<dbReference type="InterPro" id="IPR001214">
    <property type="entry name" value="SET_dom"/>
</dbReference>
<dbReference type="InterPro" id="IPR046341">
    <property type="entry name" value="SET_dom_sf"/>
</dbReference>
<feature type="region of interest" description="Disordered" evidence="1">
    <location>
        <begin position="34"/>
        <end position="61"/>
    </location>
</feature>
<dbReference type="Gene3D" id="3.90.1410.10">
    <property type="entry name" value="set domain protein methyltransferase, domain 1"/>
    <property type="match status" value="1"/>
</dbReference>
<dbReference type="GO" id="GO:0016279">
    <property type="term" value="F:protein-lysine N-methyltransferase activity"/>
    <property type="evidence" value="ECO:0007669"/>
    <property type="project" value="TreeGrafter"/>
</dbReference>
<dbReference type="Pfam" id="PF00856">
    <property type="entry name" value="SET"/>
    <property type="match status" value="1"/>
</dbReference>
<dbReference type="EMBL" id="HBGN01016707">
    <property type="protein sequence ID" value="CAD9329446.1"/>
    <property type="molecule type" value="Transcribed_RNA"/>
</dbReference>
<organism evidence="4">
    <name type="scientific">Ditylum brightwellii</name>
    <dbReference type="NCBI Taxonomy" id="49249"/>
    <lineage>
        <taxon>Eukaryota</taxon>
        <taxon>Sar</taxon>
        <taxon>Stramenopiles</taxon>
        <taxon>Ochrophyta</taxon>
        <taxon>Bacillariophyta</taxon>
        <taxon>Mediophyceae</taxon>
        <taxon>Lithodesmiophycidae</taxon>
        <taxon>Lithodesmiales</taxon>
        <taxon>Lithodesmiaceae</taxon>
        <taxon>Ditylum</taxon>
    </lineage>
</organism>
<proteinExistence type="predicted"/>
<evidence type="ECO:0000256" key="2">
    <source>
        <dbReference type="SAM" id="SignalP"/>
    </source>
</evidence>
<dbReference type="PROSITE" id="PS50280">
    <property type="entry name" value="SET"/>
    <property type="match status" value="1"/>
</dbReference>
<protein>
    <recommendedName>
        <fullName evidence="3">SET domain-containing protein</fullName>
    </recommendedName>
</protein>
<dbReference type="InterPro" id="IPR050600">
    <property type="entry name" value="SETD3_SETD6_MTase"/>
</dbReference>
<evidence type="ECO:0000259" key="3">
    <source>
        <dbReference type="PROSITE" id="PS50280"/>
    </source>
</evidence>
<evidence type="ECO:0000313" key="4">
    <source>
        <dbReference type="EMBL" id="CAD9329446.1"/>
    </source>
</evidence>
<dbReference type="AlphaFoldDB" id="A0A7S1Z5U8"/>
<sequence length="377" mass="41528">MLCSCLFFWLIWSLLISTVVFGFSSARGFGGNAVSTPKPKGGRLKSNKNKQSPTAVQHQHQQHPLLNWLETFAEAKFESISIRPSLCGDGMGGFLTKSVQNGEVVFVVPSDAFVSVGNALQHPTLGPQFQKLWMETAEDDPKGTSVLAAFVGHSILNMQRNDNYCTNRAYLDMLPTNTPKEKHPLWWSDAEMELLRGTSAMQEWMEMREDVDEMIRIVIDSSVLLDDIVRYGLDQVELAVRAGFVAVLSRAYGVFSDSLDDDRREFKALIPLLDALNHADEPNVMYSYEGSAATSGRDGLSGVLIARAVGSLEKGDELTISYGSHPNHVFGLYFGFVPERESHPVDYSSLVSGGGVRQCCKEMAFLIKCSEATAILG</sequence>
<keyword evidence="2" id="KW-0732">Signal</keyword>
<dbReference type="PANTHER" id="PTHR13271:SF151">
    <property type="entry name" value="SET DOMAIN-CONTAINING PROTEIN 4"/>
    <property type="match status" value="1"/>
</dbReference>
<dbReference type="SUPFAM" id="SSF82199">
    <property type="entry name" value="SET domain"/>
    <property type="match status" value="1"/>
</dbReference>
<accession>A0A7S1Z5U8</accession>
<feature type="domain" description="SET" evidence="3">
    <location>
        <begin position="78"/>
        <end position="323"/>
    </location>
</feature>
<feature type="compositionally biased region" description="Polar residues" evidence="1">
    <location>
        <begin position="49"/>
        <end position="61"/>
    </location>
</feature>
<feature type="chain" id="PRO_5031242433" description="SET domain-containing protein" evidence="2">
    <location>
        <begin position="23"/>
        <end position="377"/>
    </location>
</feature>
<dbReference type="CDD" id="cd10527">
    <property type="entry name" value="SET_LSMT"/>
    <property type="match status" value="1"/>
</dbReference>
<reference evidence="4" key="1">
    <citation type="submission" date="2021-01" db="EMBL/GenBank/DDBJ databases">
        <authorList>
            <person name="Corre E."/>
            <person name="Pelletier E."/>
            <person name="Niang G."/>
            <person name="Scheremetjew M."/>
            <person name="Finn R."/>
            <person name="Kale V."/>
            <person name="Holt S."/>
            <person name="Cochrane G."/>
            <person name="Meng A."/>
            <person name="Brown T."/>
            <person name="Cohen L."/>
        </authorList>
    </citation>
    <scope>NUCLEOTIDE SEQUENCE</scope>
    <source>
        <strain evidence="4">Pop2</strain>
    </source>
</reference>
<gene>
    <name evidence="4" type="ORF">DBRI1063_LOCUS10766</name>
</gene>
<evidence type="ECO:0000256" key="1">
    <source>
        <dbReference type="SAM" id="MobiDB-lite"/>
    </source>
</evidence>